<name>A0A4Y2RQV6_ARAVE</name>
<proteinExistence type="predicted"/>
<comment type="caution">
    <text evidence="2">The sequence shown here is derived from an EMBL/GenBank/DDBJ whole genome shotgun (WGS) entry which is preliminary data.</text>
</comment>
<accession>A0A4Y2RQV6</accession>
<sequence>MTTAPDTGMRAERNCSTIIMYSTEYLPPAGGLPPILTRWSPWRSVHCRDECRCYELVVELMMSRDRLDEAGGRDRLRSSREEPEYKASQ</sequence>
<organism evidence="2 3">
    <name type="scientific">Araneus ventricosus</name>
    <name type="common">Orbweaver spider</name>
    <name type="synonym">Epeira ventricosa</name>
    <dbReference type="NCBI Taxonomy" id="182803"/>
    <lineage>
        <taxon>Eukaryota</taxon>
        <taxon>Metazoa</taxon>
        <taxon>Ecdysozoa</taxon>
        <taxon>Arthropoda</taxon>
        <taxon>Chelicerata</taxon>
        <taxon>Arachnida</taxon>
        <taxon>Araneae</taxon>
        <taxon>Araneomorphae</taxon>
        <taxon>Entelegynae</taxon>
        <taxon>Araneoidea</taxon>
        <taxon>Araneidae</taxon>
        <taxon>Araneus</taxon>
    </lineage>
</organism>
<evidence type="ECO:0000256" key="1">
    <source>
        <dbReference type="SAM" id="MobiDB-lite"/>
    </source>
</evidence>
<dbReference type="AlphaFoldDB" id="A0A4Y2RQV6"/>
<reference evidence="2 3" key="1">
    <citation type="journal article" date="2019" name="Sci. Rep.">
        <title>Orb-weaving spider Araneus ventricosus genome elucidates the spidroin gene catalogue.</title>
        <authorList>
            <person name="Kono N."/>
            <person name="Nakamura H."/>
            <person name="Ohtoshi R."/>
            <person name="Moran D.A.P."/>
            <person name="Shinohara A."/>
            <person name="Yoshida Y."/>
            <person name="Fujiwara M."/>
            <person name="Mori M."/>
            <person name="Tomita M."/>
            <person name="Arakawa K."/>
        </authorList>
    </citation>
    <scope>NUCLEOTIDE SEQUENCE [LARGE SCALE GENOMIC DNA]</scope>
</reference>
<evidence type="ECO:0000313" key="3">
    <source>
        <dbReference type="Proteomes" id="UP000499080"/>
    </source>
</evidence>
<protein>
    <submittedName>
        <fullName evidence="2">Uncharacterized protein</fullName>
    </submittedName>
</protein>
<dbReference type="EMBL" id="BGPR01018079">
    <property type="protein sequence ID" value="GBN78204.1"/>
    <property type="molecule type" value="Genomic_DNA"/>
</dbReference>
<evidence type="ECO:0000313" key="2">
    <source>
        <dbReference type="EMBL" id="GBN78204.1"/>
    </source>
</evidence>
<feature type="region of interest" description="Disordered" evidence="1">
    <location>
        <begin position="68"/>
        <end position="89"/>
    </location>
</feature>
<gene>
    <name evidence="2" type="ORF">AVEN_53527_1</name>
</gene>
<keyword evidence="3" id="KW-1185">Reference proteome</keyword>
<dbReference type="Proteomes" id="UP000499080">
    <property type="component" value="Unassembled WGS sequence"/>
</dbReference>